<protein>
    <submittedName>
        <fullName evidence="2">Uncharacterized protein</fullName>
    </submittedName>
</protein>
<accession>A0ABR3VTK5</accession>
<keyword evidence="3" id="KW-1185">Reference proteome</keyword>
<feature type="region of interest" description="Disordered" evidence="1">
    <location>
        <begin position="60"/>
        <end position="89"/>
    </location>
</feature>
<evidence type="ECO:0000313" key="3">
    <source>
        <dbReference type="Proteomes" id="UP001586593"/>
    </source>
</evidence>
<evidence type="ECO:0000256" key="1">
    <source>
        <dbReference type="SAM" id="MobiDB-lite"/>
    </source>
</evidence>
<sequence length="213" mass="23331">MLQKDAGRPSLSTFVPFALALPDCPTTRFAVGPGHSSSHRKTKLVVVSRDARAVSSLERPANLKPGPLHLHDRGAIPRTSPCSARSRLNPGSPIRCDQVANGDLDRELPNLAYHVLSRLVGRRVARTKGAPRPSSLPCIACQPWLTVSSPDRQINEASRHSQVRPELPFVGTWTQGRDGRIWGTSSDESPHLMLSLRKSAMAPWLPLTYVSRT</sequence>
<reference evidence="2 3" key="1">
    <citation type="journal article" date="2024" name="Commun. Biol.">
        <title>Comparative genomic analysis of thermophilic fungi reveals convergent evolutionary adaptations and gene losses.</title>
        <authorList>
            <person name="Steindorff A.S."/>
            <person name="Aguilar-Pontes M.V."/>
            <person name="Robinson A.J."/>
            <person name="Andreopoulos B."/>
            <person name="LaButti K."/>
            <person name="Kuo A."/>
            <person name="Mondo S."/>
            <person name="Riley R."/>
            <person name="Otillar R."/>
            <person name="Haridas S."/>
            <person name="Lipzen A."/>
            <person name="Grimwood J."/>
            <person name="Schmutz J."/>
            <person name="Clum A."/>
            <person name="Reid I.D."/>
            <person name="Moisan M.C."/>
            <person name="Butler G."/>
            <person name="Nguyen T.T.M."/>
            <person name="Dewar K."/>
            <person name="Conant G."/>
            <person name="Drula E."/>
            <person name="Henrissat B."/>
            <person name="Hansel C."/>
            <person name="Singer S."/>
            <person name="Hutchinson M.I."/>
            <person name="de Vries R.P."/>
            <person name="Natvig D.O."/>
            <person name="Powell A.J."/>
            <person name="Tsang A."/>
            <person name="Grigoriev I.V."/>
        </authorList>
    </citation>
    <scope>NUCLEOTIDE SEQUENCE [LARGE SCALE GENOMIC DNA]</scope>
    <source>
        <strain evidence="2 3">ATCC 24622</strain>
    </source>
</reference>
<comment type="caution">
    <text evidence="2">The sequence shown here is derived from an EMBL/GenBank/DDBJ whole genome shotgun (WGS) entry which is preliminary data.</text>
</comment>
<proteinExistence type="predicted"/>
<evidence type="ECO:0000313" key="2">
    <source>
        <dbReference type="EMBL" id="KAL1845001.1"/>
    </source>
</evidence>
<dbReference type="EMBL" id="JAZHXJ010001325">
    <property type="protein sequence ID" value="KAL1845001.1"/>
    <property type="molecule type" value="Genomic_DNA"/>
</dbReference>
<gene>
    <name evidence="2" type="ORF">VTK73DRAFT_1352</name>
</gene>
<dbReference type="Proteomes" id="UP001586593">
    <property type="component" value="Unassembled WGS sequence"/>
</dbReference>
<organism evidence="2 3">
    <name type="scientific">Phialemonium thermophilum</name>
    <dbReference type="NCBI Taxonomy" id="223376"/>
    <lineage>
        <taxon>Eukaryota</taxon>
        <taxon>Fungi</taxon>
        <taxon>Dikarya</taxon>
        <taxon>Ascomycota</taxon>
        <taxon>Pezizomycotina</taxon>
        <taxon>Sordariomycetes</taxon>
        <taxon>Sordariomycetidae</taxon>
        <taxon>Cephalothecales</taxon>
        <taxon>Cephalothecaceae</taxon>
        <taxon>Phialemonium</taxon>
    </lineage>
</organism>
<name>A0ABR3VTK5_9PEZI</name>